<feature type="region of interest" description="Disordered" evidence="1">
    <location>
        <begin position="159"/>
        <end position="189"/>
    </location>
</feature>
<reference evidence="3 4" key="1">
    <citation type="submission" date="2016-07" db="EMBL/GenBank/DDBJ databases">
        <title>Pervasive Adenine N6-methylation of Active Genes in Fungi.</title>
        <authorList>
            <consortium name="DOE Joint Genome Institute"/>
            <person name="Mondo S.J."/>
            <person name="Dannebaum R.O."/>
            <person name="Kuo R.C."/>
            <person name="Labutti K."/>
            <person name="Haridas S."/>
            <person name="Kuo A."/>
            <person name="Salamov A."/>
            <person name="Ahrendt S.R."/>
            <person name="Lipzen A."/>
            <person name="Sullivan W."/>
            <person name="Andreopoulos W.B."/>
            <person name="Clum A."/>
            <person name="Lindquist E."/>
            <person name="Daum C."/>
            <person name="Ramamoorthy G.K."/>
            <person name="Gryganskyi A."/>
            <person name="Culley D."/>
            <person name="Magnuson J.K."/>
            <person name="James T.Y."/>
            <person name="O'Malley M.A."/>
            <person name="Stajich J.E."/>
            <person name="Spatafora J.W."/>
            <person name="Visel A."/>
            <person name="Grigoriev I.V."/>
        </authorList>
    </citation>
    <scope>NUCLEOTIDE SEQUENCE [LARGE SCALE GENOMIC DNA]</scope>
    <source>
        <strain evidence="3 4">CBS 129021</strain>
    </source>
</reference>
<name>A0A1Y2DX62_9PEZI</name>
<protein>
    <submittedName>
        <fullName evidence="3">Uncharacterized protein</fullName>
    </submittedName>
</protein>
<organism evidence="3 4">
    <name type="scientific">Pseudomassariella vexata</name>
    <dbReference type="NCBI Taxonomy" id="1141098"/>
    <lineage>
        <taxon>Eukaryota</taxon>
        <taxon>Fungi</taxon>
        <taxon>Dikarya</taxon>
        <taxon>Ascomycota</taxon>
        <taxon>Pezizomycotina</taxon>
        <taxon>Sordariomycetes</taxon>
        <taxon>Xylariomycetidae</taxon>
        <taxon>Amphisphaeriales</taxon>
        <taxon>Pseudomassariaceae</taxon>
        <taxon>Pseudomassariella</taxon>
    </lineage>
</organism>
<accession>A0A1Y2DX62</accession>
<feature type="compositionally biased region" description="Polar residues" evidence="1">
    <location>
        <begin position="179"/>
        <end position="189"/>
    </location>
</feature>
<proteinExistence type="predicted"/>
<gene>
    <name evidence="3" type="ORF">BCR38DRAFT_514458</name>
</gene>
<dbReference type="InParanoid" id="A0A1Y2DX62"/>
<evidence type="ECO:0000256" key="1">
    <source>
        <dbReference type="SAM" id="MobiDB-lite"/>
    </source>
</evidence>
<dbReference type="RefSeq" id="XP_040715275.1">
    <property type="nucleotide sequence ID" value="XM_040865067.1"/>
</dbReference>
<feature type="non-terminal residue" evidence="3">
    <location>
        <position position="1"/>
    </location>
</feature>
<comment type="caution">
    <text evidence="3">The sequence shown here is derived from an EMBL/GenBank/DDBJ whole genome shotgun (WGS) entry which is preliminary data.</text>
</comment>
<feature type="transmembrane region" description="Helical" evidence="2">
    <location>
        <begin position="48"/>
        <end position="68"/>
    </location>
</feature>
<keyword evidence="2" id="KW-1133">Transmembrane helix</keyword>
<dbReference type="GeneID" id="63781279"/>
<keyword evidence="4" id="KW-1185">Reference proteome</keyword>
<keyword evidence="2" id="KW-0472">Membrane</keyword>
<dbReference type="EMBL" id="MCFJ01000007">
    <property type="protein sequence ID" value="ORY63861.1"/>
    <property type="molecule type" value="Genomic_DNA"/>
</dbReference>
<evidence type="ECO:0000256" key="2">
    <source>
        <dbReference type="SAM" id="Phobius"/>
    </source>
</evidence>
<sequence length="295" mass="32263">LNVNQLHTSWLEISLSKSGPGVVTFTSPQVHPLPGRQLDSMAEDVSNASAIGSAFGAVMLIGFFVYLFRRYQKKKLLAAAQGAKDALQNAEEGRPMNGDKVELIATQTDSSTINQPRLMGTLSTRPSLRFQPATAELQAHVQEPVELEGCSANHELDTRSQRSELAGAGTPQSERDNMTWETGSIQQTPRPYVVSPATLEGTMLSNVYPPSSISTPAPAYSPASIYPASSLYASSGSLRSKMDDEEGNRRLQLLVRQRELQREAEVLRMLHSIEEEERRIRAELKGLDGDAKSPV</sequence>
<keyword evidence="2" id="KW-0812">Transmembrane</keyword>
<dbReference type="AlphaFoldDB" id="A0A1Y2DX62"/>
<evidence type="ECO:0000313" key="4">
    <source>
        <dbReference type="Proteomes" id="UP000193689"/>
    </source>
</evidence>
<evidence type="ECO:0000313" key="3">
    <source>
        <dbReference type="EMBL" id="ORY63861.1"/>
    </source>
</evidence>
<dbReference type="Proteomes" id="UP000193689">
    <property type="component" value="Unassembled WGS sequence"/>
</dbReference>